<keyword evidence="1" id="KW-1133">Transmembrane helix</keyword>
<evidence type="ECO:0000313" key="3">
    <source>
        <dbReference type="Proteomes" id="UP001590950"/>
    </source>
</evidence>
<proteinExistence type="predicted"/>
<keyword evidence="3" id="KW-1185">Reference proteome</keyword>
<name>A0ABR4AS58_9LECA</name>
<dbReference type="Proteomes" id="UP001590950">
    <property type="component" value="Unassembled WGS sequence"/>
</dbReference>
<dbReference type="PANTHER" id="PTHR42912:SF83">
    <property type="entry name" value="METHYLTRANSFERASE TYPE 11 DOMAIN-CONTAINING PROTEIN"/>
    <property type="match status" value="1"/>
</dbReference>
<comment type="caution">
    <text evidence="2">The sequence shown here is derived from an EMBL/GenBank/DDBJ whole genome shotgun (WGS) entry which is preliminary data.</text>
</comment>
<evidence type="ECO:0000313" key="2">
    <source>
        <dbReference type="EMBL" id="KAL2046313.1"/>
    </source>
</evidence>
<protein>
    <recommendedName>
        <fullName evidence="4">S-adenosyl-L-methionine-dependent methyltransferase</fullName>
    </recommendedName>
</protein>
<dbReference type="PANTHER" id="PTHR42912">
    <property type="entry name" value="METHYLTRANSFERASE"/>
    <property type="match status" value="1"/>
</dbReference>
<dbReference type="SUPFAM" id="SSF53335">
    <property type="entry name" value="S-adenosyl-L-methionine-dependent methyltransferases"/>
    <property type="match status" value="1"/>
</dbReference>
<dbReference type="InterPro" id="IPR050508">
    <property type="entry name" value="Methyltransf_Superfamily"/>
</dbReference>
<gene>
    <name evidence="2" type="ORF">N7G274_001760</name>
</gene>
<dbReference type="Gene3D" id="3.40.50.150">
    <property type="entry name" value="Vaccinia Virus protein VP39"/>
    <property type="match status" value="1"/>
</dbReference>
<dbReference type="Pfam" id="PF13489">
    <property type="entry name" value="Methyltransf_23"/>
    <property type="match status" value="1"/>
</dbReference>
<keyword evidence="1" id="KW-0812">Transmembrane</keyword>
<keyword evidence="1" id="KW-0472">Membrane</keyword>
<evidence type="ECO:0008006" key="4">
    <source>
        <dbReference type="Google" id="ProtNLM"/>
    </source>
</evidence>
<reference evidence="2 3" key="1">
    <citation type="submission" date="2024-09" db="EMBL/GenBank/DDBJ databases">
        <title>Rethinking Asexuality: The Enigmatic Case of Functional Sexual Genes in Lepraria (Stereocaulaceae).</title>
        <authorList>
            <person name="Doellman M."/>
            <person name="Sun Y."/>
            <person name="Barcenas-Pena A."/>
            <person name="Lumbsch H.T."/>
            <person name="Grewe F."/>
        </authorList>
    </citation>
    <scope>NUCLEOTIDE SEQUENCE [LARGE SCALE GENOMIC DNA]</scope>
    <source>
        <strain evidence="2 3">Mercado 3170</strain>
    </source>
</reference>
<evidence type="ECO:0000256" key="1">
    <source>
        <dbReference type="SAM" id="Phobius"/>
    </source>
</evidence>
<dbReference type="EMBL" id="JBEFKJ010000004">
    <property type="protein sequence ID" value="KAL2046313.1"/>
    <property type="molecule type" value="Genomic_DNA"/>
</dbReference>
<feature type="transmembrane region" description="Helical" evidence="1">
    <location>
        <begin position="39"/>
        <end position="63"/>
    </location>
</feature>
<organism evidence="2 3">
    <name type="scientific">Stereocaulon virgatum</name>
    <dbReference type="NCBI Taxonomy" id="373712"/>
    <lineage>
        <taxon>Eukaryota</taxon>
        <taxon>Fungi</taxon>
        <taxon>Dikarya</taxon>
        <taxon>Ascomycota</taxon>
        <taxon>Pezizomycotina</taxon>
        <taxon>Lecanoromycetes</taxon>
        <taxon>OSLEUM clade</taxon>
        <taxon>Lecanoromycetidae</taxon>
        <taxon>Lecanorales</taxon>
        <taxon>Lecanorineae</taxon>
        <taxon>Stereocaulaceae</taxon>
        <taxon>Stereocaulon</taxon>
    </lineage>
</organism>
<dbReference type="InterPro" id="IPR029063">
    <property type="entry name" value="SAM-dependent_MTases_sf"/>
</dbReference>
<sequence length="304" mass="33643">MTRHQVSPVLKALPYKPTLSHRPGKNLLLPHPKPCRTGFWIAGGLFLGGVAAYTAFLYATLVLEPDYLLPKQDADVSSRYDARAKNFDDDVSIFEGIFGVNALRKRLAEQASGHVLEVSSGTGRNSSYYDLEKLKSLTFVDQSGPMVEIARKRWDMLHPGYENCSFYIQSANDPLPATAVPKGGFTTILQTMGICSTLNPAANLSHLGTLVDPAEGRILLLEHGRSKYRFVNWVLDKSAARHADKHGCWPNRDIKKILDESGLVIEKIEVSSFGTLYYVEARPGLKQMEASKSTVAKEKSKGFK</sequence>
<accession>A0ABR4AS58</accession>